<name>A0A4Z2JFA4_9TELE</name>
<reference evidence="2 3" key="1">
    <citation type="submission" date="2019-03" db="EMBL/GenBank/DDBJ databases">
        <title>First draft genome of Liparis tanakae, snailfish: a comprehensive survey of snailfish specific genes.</title>
        <authorList>
            <person name="Kim W."/>
            <person name="Song I."/>
            <person name="Jeong J.-H."/>
            <person name="Kim D."/>
            <person name="Kim S."/>
            <person name="Ryu S."/>
            <person name="Song J.Y."/>
            <person name="Lee S.K."/>
        </authorList>
    </citation>
    <scope>NUCLEOTIDE SEQUENCE [LARGE SCALE GENOMIC DNA]</scope>
    <source>
        <tissue evidence="2">Muscle</tissue>
    </source>
</reference>
<dbReference type="Proteomes" id="UP000314294">
    <property type="component" value="Unassembled WGS sequence"/>
</dbReference>
<evidence type="ECO:0000256" key="1">
    <source>
        <dbReference type="SAM" id="MobiDB-lite"/>
    </source>
</evidence>
<feature type="region of interest" description="Disordered" evidence="1">
    <location>
        <begin position="62"/>
        <end position="86"/>
    </location>
</feature>
<proteinExistence type="predicted"/>
<dbReference type="EMBL" id="SRLO01000003">
    <property type="protein sequence ID" value="TNN88936.1"/>
    <property type="molecule type" value="Genomic_DNA"/>
</dbReference>
<sequence>MDHKRIGPVPVTRLWATNGGSTEPCSQSTRTGLMDSVKKRQRRRVGERVKCHIVQELRRREAAHGALEPGHGQSRTVNKRDGAPHIHTSLKIDPQRLTRQLKCTNKERHPLKRDQPVYMLAWEAGMPNCDSMNLGMKVMKAVTMAHSAV</sequence>
<evidence type="ECO:0000313" key="3">
    <source>
        <dbReference type="Proteomes" id="UP000314294"/>
    </source>
</evidence>
<keyword evidence="3" id="KW-1185">Reference proteome</keyword>
<organism evidence="2 3">
    <name type="scientific">Liparis tanakae</name>
    <name type="common">Tanaka's snailfish</name>
    <dbReference type="NCBI Taxonomy" id="230148"/>
    <lineage>
        <taxon>Eukaryota</taxon>
        <taxon>Metazoa</taxon>
        <taxon>Chordata</taxon>
        <taxon>Craniata</taxon>
        <taxon>Vertebrata</taxon>
        <taxon>Euteleostomi</taxon>
        <taxon>Actinopterygii</taxon>
        <taxon>Neopterygii</taxon>
        <taxon>Teleostei</taxon>
        <taxon>Neoteleostei</taxon>
        <taxon>Acanthomorphata</taxon>
        <taxon>Eupercaria</taxon>
        <taxon>Perciformes</taxon>
        <taxon>Cottioidei</taxon>
        <taxon>Cottales</taxon>
        <taxon>Liparidae</taxon>
        <taxon>Liparis</taxon>
    </lineage>
</organism>
<evidence type="ECO:0000313" key="2">
    <source>
        <dbReference type="EMBL" id="TNN88936.1"/>
    </source>
</evidence>
<accession>A0A4Z2JFA4</accession>
<gene>
    <name evidence="2" type="ORF">EYF80_000814</name>
</gene>
<comment type="caution">
    <text evidence="2">The sequence shown here is derived from an EMBL/GenBank/DDBJ whole genome shotgun (WGS) entry which is preliminary data.</text>
</comment>
<dbReference type="AlphaFoldDB" id="A0A4Z2JFA4"/>
<protein>
    <submittedName>
        <fullName evidence="2">Uncharacterized protein</fullName>
    </submittedName>
</protein>